<feature type="signal peptide" evidence="1">
    <location>
        <begin position="1"/>
        <end position="22"/>
    </location>
</feature>
<dbReference type="GeneID" id="36623810"/>
<dbReference type="RefSeq" id="XP_024773632.1">
    <property type="nucleotide sequence ID" value="XM_024915243.1"/>
</dbReference>
<accession>A0A2T4AA49</accession>
<feature type="chain" id="PRO_5015705465" evidence="1">
    <location>
        <begin position="23"/>
        <end position="181"/>
    </location>
</feature>
<dbReference type="EMBL" id="KZ679681">
    <property type="protein sequence ID" value="PTB53955.1"/>
    <property type="molecule type" value="Genomic_DNA"/>
</dbReference>
<keyword evidence="1" id="KW-0732">Signal</keyword>
<keyword evidence="3" id="KW-1185">Reference proteome</keyword>
<protein>
    <submittedName>
        <fullName evidence="2">Uncharacterized protein</fullName>
    </submittedName>
</protein>
<sequence>LILLNVCAYSFAVSLFLTSAWQGRTAVFDSHHSFLLAYPSPPSTPYPTNSAPNTPIRIRLLKPNPPNSIKRACLHKLPLLVANSVSHNNKRNITRRTEIKTLFSDCIGEFEIVALLHGFAVAFQVSSEKFVTLRARALILRGWRPRLRILVAEEWSLKRIELYLWQSHENWRVEVRRSALI</sequence>
<evidence type="ECO:0000256" key="1">
    <source>
        <dbReference type="SAM" id="SignalP"/>
    </source>
</evidence>
<gene>
    <name evidence="2" type="ORF">M431DRAFT_447989</name>
</gene>
<evidence type="ECO:0000313" key="2">
    <source>
        <dbReference type="EMBL" id="PTB53955.1"/>
    </source>
</evidence>
<feature type="non-terminal residue" evidence="2">
    <location>
        <position position="1"/>
    </location>
</feature>
<dbReference type="Proteomes" id="UP000241690">
    <property type="component" value="Unassembled WGS sequence"/>
</dbReference>
<organism evidence="2 3">
    <name type="scientific">Trichoderma harzianum CBS 226.95</name>
    <dbReference type="NCBI Taxonomy" id="983964"/>
    <lineage>
        <taxon>Eukaryota</taxon>
        <taxon>Fungi</taxon>
        <taxon>Dikarya</taxon>
        <taxon>Ascomycota</taxon>
        <taxon>Pezizomycotina</taxon>
        <taxon>Sordariomycetes</taxon>
        <taxon>Hypocreomycetidae</taxon>
        <taxon>Hypocreales</taxon>
        <taxon>Hypocreaceae</taxon>
        <taxon>Trichoderma</taxon>
    </lineage>
</organism>
<dbReference type="AlphaFoldDB" id="A0A2T4AA49"/>
<proteinExistence type="predicted"/>
<evidence type="ECO:0000313" key="3">
    <source>
        <dbReference type="Proteomes" id="UP000241690"/>
    </source>
</evidence>
<name>A0A2T4AA49_TRIHA</name>
<reference evidence="2 3" key="1">
    <citation type="submission" date="2016-07" db="EMBL/GenBank/DDBJ databases">
        <title>Multiple horizontal gene transfer events from other fungi enriched the ability of initially mycotrophic Trichoderma (Ascomycota) to feed on dead plant biomass.</title>
        <authorList>
            <consortium name="DOE Joint Genome Institute"/>
            <person name="Aerts A."/>
            <person name="Atanasova L."/>
            <person name="Chenthamara K."/>
            <person name="Zhang J."/>
            <person name="Grujic M."/>
            <person name="Henrissat B."/>
            <person name="Kuo A."/>
            <person name="Salamov A."/>
            <person name="Lipzen A."/>
            <person name="Labutti K."/>
            <person name="Barry K."/>
            <person name="Miao Y."/>
            <person name="Rahimi M.J."/>
            <person name="Shen Q."/>
            <person name="Grigoriev I.V."/>
            <person name="Kubicek C.P."/>
            <person name="Druzhinina I.S."/>
        </authorList>
    </citation>
    <scope>NUCLEOTIDE SEQUENCE [LARGE SCALE GENOMIC DNA]</scope>
    <source>
        <strain evidence="2 3">CBS 226.95</strain>
    </source>
</reference>